<gene>
    <name evidence="1" type="ORF">DARMORV10_C02P25320.1</name>
</gene>
<dbReference type="Proteomes" id="UP001295469">
    <property type="component" value="Chromosome C02"/>
</dbReference>
<name>A0A816K7Z3_BRANA</name>
<accession>A0A816K7Z3</accession>
<protein>
    <submittedName>
        <fullName evidence="1">(rape) hypothetical protein</fullName>
    </submittedName>
</protein>
<dbReference type="AlphaFoldDB" id="A0A816K7Z3"/>
<proteinExistence type="predicted"/>
<sequence length="44" mass="5394">MRWSDPPTDCRGWNPENFSSSGFWFESYPKKEIKPVWWLVQVFQ</sequence>
<evidence type="ECO:0000313" key="1">
    <source>
        <dbReference type="EMBL" id="CAF1905196.1"/>
    </source>
</evidence>
<reference evidence="1" key="1">
    <citation type="submission" date="2021-01" db="EMBL/GenBank/DDBJ databases">
        <authorList>
            <consortium name="Genoscope - CEA"/>
            <person name="William W."/>
        </authorList>
    </citation>
    <scope>NUCLEOTIDE SEQUENCE</scope>
</reference>
<organism evidence="1">
    <name type="scientific">Brassica napus</name>
    <name type="common">Rape</name>
    <dbReference type="NCBI Taxonomy" id="3708"/>
    <lineage>
        <taxon>Eukaryota</taxon>
        <taxon>Viridiplantae</taxon>
        <taxon>Streptophyta</taxon>
        <taxon>Embryophyta</taxon>
        <taxon>Tracheophyta</taxon>
        <taxon>Spermatophyta</taxon>
        <taxon>Magnoliopsida</taxon>
        <taxon>eudicotyledons</taxon>
        <taxon>Gunneridae</taxon>
        <taxon>Pentapetalae</taxon>
        <taxon>rosids</taxon>
        <taxon>malvids</taxon>
        <taxon>Brassicales</taxon>
        <taxon>Brassicaceae</taxon>
        <taxon>Brassiceae</taxon>
        <taxon>Brassica</taxon>
    </lineage>
</organism>
<dbReference type="EMBL" id="HG994366">
    <property type="protein sequence ID" value="CAF1905196.1"/>
    <property type="molecule type" value="Genomic_DNA"/>
</dbReference>